<gene>
    <name evidence="2" type="ORF">TPAB3V08_LOCUS10476</name>
</gene>
<feature type="region of interest" description="Disordered" evidence="1">
    <location>
        <begin position="320"/>
        <end position="341"/>
    </location>
</feature>
<sequence>MAPPFCTDDTVHSCVHIIHISSIERSYLLDESEDHDYDLDLDMYRPVQSLSNDHGVSFFPISAPHSGMDHHVLQVVPAMCILVQVLHHGSTAVHWDAEGGSRTALAYVRLERSCATLTWGRPAWSGLRTGAGNSPDYCLSANPEETVAPALSAKLAGGGEAAWVTLEEGYLDLAAVKEIVVGSRDREKDPDLATACRRYGLDKFPTAECCLALVYGSNLSDNRVLFLLCPPTLCRMWYTGLCWVVRGLKRQLQLTDRRMIWLKEQYLQLFFDECPCGPMTADAIQGVWWQGLGPDWERGGDVTPGWRFSETRSLGQVQEEEVHQQHPGDQGWRHYSPSITC</sequence>
<name>A0ABN7P8V3_TIMPD</name>
<dbReference type="EMBL" id="CAJPIN010027168">
    <property type="protein sequence ID" value="CAG2063529.1"/>
    <property type="molecule type" value="Genomic_DNA"/>
</dbReference>
<evidence type="ECO:0000313" key="3">
    <source>
        <dbReference type="Proteomes" id="UP001153148"/>
    </source>
</evidence>
<comment type="caution">
    <text evidence="2">The sequence shown here is derived from an EMBL/GenBank/DDBJ whole genome shotgun (WGS) entry which is preliminary data.</text>
</comment>
<reference evidence="2" key="1">
    <citation type="submission" date="2021-03" db="EMBL/GenBank/DDBJ databases">
        <authorList>
            <person name="Tran Van P."/>
        </authorList>
    </citation>
    <scope>NUCLEOTIDE SEQUENCE</scope>
</reference>
<accession>A0ABN7P8V3</accession>
<evidence type="ECO:0000313" key="2">
    <source>
        <dbReference type="EMBL" id="CAG2063529.1"/>
    </source>
</evidence>
<evidence type="ECO:0000256" key="1">
    <source>
        <dbReference type="SAM" id="MobiDB-lite"/>
    </source>
</evidence>
<protein>
    <submittedName>
        <fullName evidence="2">Uncharacterized protein</fullName>
    </submittedName>
</protein>
<keyword evidence="3" id="KW-1185">Reference proteome</keyword>
<organism evidence="2 3">
    <name type="scientific">Timema podura</name>
    <name type="common">Walking stick</name>
    <dbReference type="NCBI Taxonomy" id="61482"/>
    <lineage>
        <taxon>Eukaryota</taxon>
        <taxon>Metazoa</taxon>
        <taxon>Ecdysozoa</taxon>
        <taxon>Arthropoda</taxon>
        <taxon>Hexapoda</taxon>
        <taxon>Insecta</taxon>
        <taxon>Pterygota</taxon>
        <taxon>Neoptera</taxon>
        <taxon>Polyneoptera</taxon>
        <taxon>Phasmatodea</taxon>
        <taxon>Timematodea</taxon>
        <taxon>Timematoidea</taxon>
        <taxon>Timematidae</taxon>
        <taxon>Timema</taxon>
    </lineage>
</organism>
<proteinExistence type="predicted"/>
<dbReference type="Proteomes" id="UP001153148">
    <property type="component" value="Unassembled WGS sequence"/>
</dbReference>